<dbReference type="AlphaFoldDB" id="A0A3L7ADQ7"/>
<dbReference type="PROSITE" id="PS00217">
    <property type="entry name" value="SUGAR_TRANSPORT_2"/>
    <property type="match status" value="1"/>
</dbReference>
<evidence type="ECO:0000256" key="3">
    <source>
        <dbReference type="ARBA" id="ARBA00022989"/>
    </source>
</evidence>
<dbReference type="GO" id="GO:0046943">
    <property type="term" value="F:carboxylic acid transmembrane transporter activity"/>
    <property type="evidence" value="ECO:0007669"/>
    <property type="project" value="TreeGrafter"/>
</dbReference>
<feature type="transmembrane region" description="Helical" evidence="5">
    <location>
        <begin position="59"/>
        <end position="81"/>
    </location>
</feature>
<feature type="transmembrane region" description="Helical" evidence="5">
    <location>
        <begin position="178"/>
        <end position="199"/>
    </location>
</feature>
<dbReference type="SUPFAM" id="SSF103473">
    <property type="entry name" value="MFS general substrate transporter"/>
    <property type="match status" value="1"/>
</dbReference>
<feature type="transmembrane region" description="Helical" evidence="5">
    <location>
        <begin position="93"/>
        <end position="111"/>
    </location>
</feature>
<dbReference type="PANTHER" id="PTHR23508:SF10">
    <property type="entry name" value="CARBOXYLIC ACID TRANSPORTER PROTEIN HOMOLOG"/>
    <property type="match status" value="1"/>
</dbReference>
<evidence type="ECO:0000259" key="6">
    <source>
        <dbReference type="PROSITE" id="PS50850"/>
    </source>
</evidence>
<evidence type="ECO:0000313" key="7">
    <source>
        <dbReference type="EMBL" id="RLP78367.1"/>
    </source>
</evidence>
<sequence length="426" mass="45699">MSFTTAAAAGSPSITRYQWLTLVSAFLGWAFDSMDLNLFTLVMVPSVAELTGTRDPGAIAHMGGLILAIKLLCWGIGGIFFGVIADRFGRARTMIITIIIYATFTGLSGLAQSWTQLAVLQGIAGFGIGGEWAAGAALLAETWPEKHRARAMQVMQMAFAVGFFFAALANLMLGPISWRWVLAAGALPAVVSLIIRHYVPEPERWRQARAREEARGDAGAMATFKAIFAPDLRRKTIVGVLVSSAMMIGCWGGLALLPNWINQLVRASGGANGVQAVSYAFMLMMVGALAGYVSLIWFTEWLGRRGAYFLFCLGALASSLYLFMAITDLNTLLWFMLVYGFFVIGGFGTFALYLPELFPTRVRATGQGFAWNAARCITAAGPLLVGTMLATFGSFPAAAAATTAAYLVGLVAIWFGPETKGQPLED</sequence>
<feature type="transmembrane region" description="Helical" evidence="5">
    <location>
        <begin position="398"/>
        <end position="416"/>
    </location>
</feature>
<accession>A0A3L7ADQ7</accession>
<dbReference type="InterPro" id="IPR011701">
    <property type="entry name" value="MFS"/>
</dbReference>
<keyword evidence="4 5" id="KW-0472">Membrane</keyword>
<evidence type="ECO:0000256" key="5">
    <source>
        <dbReference type="SAM" id="Phobius"/>
    </source>
</evidence>
<keyword evidence="2 5" id="KW-0812">Transmembrane</keyword>
<proteinExistence type="predicted"/>
<dbReference type="InterPro" id="IPR005829">
    <property type="entry name" value="Sugar_transporter_CS"/>
</dbReference>
<dbReference type="RefSeq" id="WP_121623420.1">
    <property type="nucleotide sequence ID" value="NZ_JACIIW010000001.1"/>
</dbReference>
<comment type="subcellular location">
    <subcellularLocation>
        <location evidence="1">Membrane</location>
        <topology evidence="1">Multi-pass membrane protein</topology>
    </subcellularLocation>
</comment>
<feature type="transmembrane region" description="Helical" evidence="5">
    <location>
        <begin position="19"/>
        <end position="39"/>
    </location>
</feature>
<gene>
    <name evidence="7" type="ORF">D9R14_11195</name>
</gene>
<feature type="domain" description="Major facilitator superfamily (MFS) profile" evidence="6">
    <location>
        <begin position="21"/>
        <end position="420"/>
    </location>
</feature>
<organism evidence="7 8">
    <name type="scientific">Xanthobacter tagetidis</name>
    <dbReference type="NCBI Taxonomy" id="60216"/>
    <lineage>
        <taxon>Bacteria</taxon>
        <taxon>Pseudomonadati</taxon>
        <taxon>Pseudomonadota</taxon>
        <taxon>Alphaproteobacteria</taxon>
        <taxon>Hyphomicrobiales</taxon>
        <taxon>Xanthobacteraceae</taxon>
        <taxon>Xanthobacter</taxon>
    </lineage>
</organism>
<feature type="transmembrane region" description="Helical" evidence="5">
    <location>
        <begin position="332"/>
        <end position="353"/>
    </location>
</feature>
<keyword evidence="8" id="KW-1185">Reference proteome</keyword>
<feature type="transmembrane region" description="Helical" evidence="5">
    <location>
        <begin position="237"/>
        <end position="257"/>
    </location>
</feature>
<dbReference type="InterPro" id="IPR020846">
    <property type="entry name" value="MFS_dom"/>
</dbReference>
<protein>
    <submittedName>
        <fullName evidence="7">MFS transporter</fullName>
    </submittedName>
</protein>
<evidence type="ECO:0000256" key="4">
    <source>
        <dbReference type="ARBA" id="ARBA00023136"/>
    </source>
</evidence>
<name>A0A3L7ADQ7_9HYPH</name>
<feature type="transmembrane region" description="Helical" evidence="5">
    <location>
        <begin position="117"/>
        <end position="139"/>
    </location>
</feature>
<keyword evidence="3 5" id="KW-1133">Transmembrane helix</keyword>
<evidence type="ECO:0000313" key="8">
    <source>
        <dbReference type="Proteomes" id="UP000269692"/>
    </source>
</evidence>
<dbReference type="OrthoDB" id="9784658at2"/>
<dbReference type="GO" id="GO:0005886">
    <property type="term" value="C:plasma membrane"/>
    <property type="evidence" value="ECO:0007669"/>
    <property type="project" value="TreeGrafter"/>
</dbReference>
<dbReference type="PANTHER" id="PTHR23508">
    <property type="entry name" value="CARBOXYLIC ACID TRANSPORTER PROTEIN HOMOLOG"/>
    <property type="match status" value="1"/>
</dbReference>
<comment type="caution">
    <text evidence="7">The sequence shown here is derived from an EMBL/GenBank/DDBJ whole genome shotgun (WGS) entry which is preliminary data.</text>
</comment>
<dbReference type="PROSITE" id="PS50850">
    <property type="entry name" value="MFS"/>
    <property type="match status" value="1"/>
</dbReference>
<dbReference type="Proteomes" id="UP000269692">
    <property type="component" value="Unassembled WGS sequence"/>
</dbReference>
<feature type="transmembrane region" description="Helical" evidence="5">
    <location>
        <begin position="373"/>
        <end position="392"/>
    </location>
</feature>
<evidence type="ECO:0000256" key="1">
    <source>
        <dbReference type="ARBA" id="ARBA00004141"/>
    </source>
</evidence>
<dbReference type="InterPro" id="IPR036259">
    <property type="entry name" value="MFS_trans_sf"/>
</dbReference>
<feature type="transmembrane region" description="Helical" evidence="5">
    <location>
        <begin position="306"/>
        <end position="326"/>
    </location>
</feature>
<feature type="transmembrane region" description="Helical" evidence="5">
    <location>
        <begin position="151"/>
        <end position="172"/>
    </location>
</feature>
<dbReference type="EMBL" id="RCTF01000008">
    <property type="protein sequence ID" value="RLP78367.1"/>
    <property type="molecule type" value="Genomic_DNA"/>
</dbReference>
<feature type="transmembrane region" description="Helical" evidence="5">
    <location>
        <begin position="277"/>
        <end position="299"/>
    </location>
</feature>
<dbReference type="Gene3D" id="1.20.1250.20">
    <property type="entry name" value="MFS general substrate transporter like domains"/>
    <property type="match status" value="1"/>
</dbReference>
<reference evidence="7 8" key="1">
    <citation type="submission" date="2018-10" db="EMBL/GenBank/DDBJ databases">
        <title>Xanthobacter tagetidis genome sequencing and assembly.</title>
        <authorList>
            <person name="Maclea K.S."/>
            <person name="Goen A.E."/>
            <person name="Fatima S.A."/>
        </authorList>
    </citation>
    <scope>NUCLEOTIDE SEQUENCE [LARGE SCALE GENOMIC DNA]</scope>
    <source>
        <strain evidence="7 8">ATCC 700314</strain>
    </source>
</reference>
<evidence type="ECO:0000256" key="2">
    <source>
        <dbReference type="ARBA" id="ARBA00022692"/>
    </source>
</evidence>
<dbReference type="Pfam" id="PF07690">
    <property type="entry name" value="MFS_1"/>
    <property type="match status" value="1"/>
</dbReference>